<organism evidence="4 6">
    <name type="scientific">Rotaria sordida</name>
    <dbReference type="NCBI Taxonomy" id="392033"/>
    <lineage>
        <taxon>Eukaryota</taxon>
        <taxon>Metazoa</taxon>
        <taxon>Spiralia</taxon>
        <taxon>Gnathifera</taxon>
        <taxon>Rotifera</taxon>
        <taxon>Eurotatoria</taxon>
        <taxon>Bdelloidea</taxon>
        <taxon>Philodinida</taxon>
        <taxon>Philodinidae</taxon>
        <taxon>Rotaria</taxon>
    </lineage>
</organism>
<dbReference type="Pfam" id="PF13229">
    <property type="entry name" value="Beta_helix"/>
    <property type="match status" value="1"/>
</dbReference>
<proteinExistence type="predicted"/>
<reference evidence="4" key="1">
    <citation type="submission" date="2021-02" db="EMBL/GenBank/DDBJ databases">
        <authorList>
            <person name="Nowell W R."/>
        </authorList>
    </citation>
    <scope>NUCLEOTIDE SEQUENCE</scope>
</reference>
<dbReference type="PANTHER" id="PTHR36453:SF1">
    <property type="entry name" value="RIGHT HANDED BETA HELIX DOMAIN-CONTAINING PROTEIN"/>
    <property type="match status" value="1"/>
</dbReference>
<dbReference type="EMBL" id="CAJNOL010002516">
    <property type="protein sequence ID" value="CAF1508050.1"/>
    <property type="molecule type" value="Genomic_DNA"/>
</dbReference>
<dbReference type="Proteomes" id="UP000663854">
    <property type="component" value="Unassembled WGS sequence"/>
</dbReference>
<dbReference type="SUPFAM" id="SSF51126">
    <property type="entry name" value="Pectin lyase-like"/>
    <property type="match status" value="1"/>
</dbReference>
<evidence type="ECO:0000313" key="2">
    <source>
        <dbReference type="EMBL" id="CAF1129222.1"/>
    </source>
</evidence>
<evidence type="ECO:0000313" key="5">
    <source>
        <dbReference type="EMBL" id="CAF3876344.1"/>
    </source>
</evidence>
<evidence type="ECO:0000313" key="6">
    <source>
        <dbReference type="Proteomes" id="UP000663870"/>
    </source>
</evidence>
<dbReference type="Proteomes" id="UP000663870">
    <property type="component" value="Unassembled WGS sequence"/>
</dbReference>
<dbReference type="Gene3D" id="2.160.20.10">
    <property type="entry name" value="Single-stranded right-handed beta-helix, Pectin lyase-like"/>
    <property type="match status" value="1"/>
</dbReference>
<dbReference type="Proteomes" id="UP000663864">
    <property type="component" value="Unassembled WGS sequence"/>
</dbReference>
<dbReference type="PANTHER" id="PTHR36453">
    <property type="entry name" value="SECRETED PROTEIN-RELATED"/>
    <property type="match status" value="1"/>
</dbReference>
<dbReference type="InterPro" id="IPR039448">
    <property type="entry name" value="Beta_helix"/>
</dbReference>
<dbReference type="EMBL" id="CAJOBD010002361">
    <property type="protein sequence ID" value="CAF3876344.1"/>
    <property type="molecule type" value="Genomic_DNA"/>
</dbReference>
<evidence type="ECO:0000259" key="1">
    <source>
        <dbReference type="Pfam" id="PF13229"/>
    </source>
</evidence>
<evidence type="ECO:0000313" key="4">
    <source>
        <dbReference type="EMBL" id="CAF1508050.1"/>
    </source>
</evidence>
<dbReference type="EMBL" id="CAJNOT010001017">
    <property type="protein sequence ID" value="CAF1129222.1"/>
    <property type="molecule type" value="Genomic_DNA"/>
</dbReference>
<name>A0A815TVE9_9BILA</name>
<dbReference type="InterPro" id="IPR011050">
    <property type="entry name" value="Pectin_lyase_fold/virulence"/>
</dbReference>
<protein>
    <recommendedName>
        <fullName evidence="1">Right handed beta helix domain-containing protein</fullName>
    </recommendedName>
</protein>
<accession>A0A815TVE9</accession>
<comment type="caution">
    <text evidence="4">The sequence shown here is derived from an EMBL/GenBank/DDBJ whole genome shotgun (WGS) entry which is preliminary data.</text>
</comment>
<dbReference type="Proteomes" id="UP000663836">
    <property type="component" value="Unassembled WGS sequence"/>
</dbReference>
<feature type="domain" description="Right handed beta helix" evidence="1">
    <location>
        <begin position="291"/>
        <end position="442"/>
    </location>
</feature>
<sequence>MYRRLPTASISGGIPVTDWTLVGGSTYKAVMTQPIFVNQLFVDNRRIVRTRIPINQSEYLQYAAPLQDPNQARYGFQYAQGQFESWPLNDAMVVVYHSWTTSHHYIDHIITSNRTVLFTNPSDLPIGTYVIQGQQRFHIENICIALVPNSFCFVNATKTIYLMTDGSYDPRQVQIITPVNEFVVLIAGTNATNPVEGIIIDNVAIQHSAWNIGRTQQADYQAASFLTTAPLYIANATSIIISNVEVSHTGSYGVWIKEATTDINIINSLITDTGAGGIRIGQMIAPVPTPTSSINIISNEVSYGGNVFPSGVGVISHRAIDVVIADNSIHHHRYTGVSIGWEWGYSPSYTSHILVHGNYIYNTGQHILCDQGGIYTLGIQPGTVITNNVIKNVFSYAAYMWGIYLDEGSSEIVVANNVVYNIGWAGLFQHYGANNTIINNVFARVSLIQPPQPGDPIPDGNLRIMLTENHLSWTFTRNIVYDTFQGSNHSAFTSDAPNVSVSFNNNVYYNPYGTPLLFGIQQTSLAEWQKTGQDNSSVIADPLFVGDVNQCEFFTVQSDSPAAKLGFANITKLSKWTPGCSTDSVTDNNQFYHW</sequence>
<gene>
    <name evidence="5" type="ORF">JBS370_LOCUS19597</name>
    <name evidence="4" type="ORF">JXQ802_LOCUS40825</name>
    <name evidence="3" type="ORF">PYM288_LOCUS26168</name>
    <name evidence="2" type="ORF">ZHD862_LOCUS19048</name>
</gene>
<keyword evidence="6" id="KW-1185">Reference proteome</keyword>
<dbReference type="EMBL" id="CAJNOH010001526">
    <property type="protein sequence ID" value="CAF1226741.1"/>
    <property type="molecule type" value="Genomic_DNA"/>
</dbReference>
<evidence type="ECO:0000313" key="3">
    <source>
        <dbReference type="EMBL" id="CAF1226741.1"/>
    </source>
</evidence>
<dbReference type="AlphaFoldDB" id="A0A815TVE9"/>
<dbReference type="InterPro" id="IPR012334">
    <property type="entry name" value="Pectin_lyas_fold"/>
</dbReference>
<dbReference type="InterPro" id="IPR006626">
    <property type="entry name" value="PbH1"/>
</dbReference>
<dbReference type="SMART" id="SM00710">
    <property type="entry name" value="PbH1"/>
    <property type="match status" value="6"/>
</dbReference>